<feature type="region of interest" description="Disordered" evidence="1">
    <location>
        <begin position="1"/>
        <end position="38"/>
    </location>
</feature>
<name>A0A146FMT9_ASPKA</name>
<gene>
    <name evidence="2" type="ORF">RIB2604_02100870</name>
</gene>
<protein>
    <submittedName>
        <fullName evidence="2">Cytochrome P450 monooxygenase</fullName>
    </submittedName>
</protein>
<evidence type="ECO:0000256" key="1">
    <source>
        <dbReference type="SAM" id="MobiDB-lite"/>
    </source>
</evidence>
<comment type="caution">
    <text evidence="2">The sequence shown here is derived from an EMBL/GenBank/DDBJ whole genome shotgun (WGS) entry which is preliminary data.</text>
</comment>
<keyword evidence="2" id="KW-0560">Oxidoreductase</keyword>
<evidence type="ECO:0000313" key="2">
    <source>
        <dbReference type="EMBL" id="GAT26411.1"/>
    </source>
</evidence>
<feature type="compositionally biased region" description="Basic and acidic residues" evidence="1">
    <location>
        <begin position="1"/>
        <end position="15"/>
    </location>
</feature>
<reference evidence="2 3" key="1">
    <citation type="journal article" date="2016" name="DNA Res.">
        <title>Genome sequence of Aspergillus luchuensis NBRC 4314.</title>
        <authorList>
            <person name="Yamada O."/>
            <person name="Machida M."/>
            <person name="Hosoyama A."/>
            <person name="Goto M."/>
            <person name="Takahashi T."/>
            <person name="Futagami T."/>
            <person name="Yamagata Y."/>
            <person name="Takeuchi M."/>
            <person name="Kobayashi T."/>
            <person name="Koike H."/>
            <person name="Abe K."/>
            <person name="Asai K."/>
            <person name="Arita M."/>
            <person name="Fujita N."/>
            <person name="Fukuda K."/>
            <person name="Higa K."/>
            <person name="Horikawa H."/>
            <person name="Ishikawa T."/>
            <person name="Jinno K."/>
            <person name="Kato Y."/>
            <person name="Kirimura K."/>
            <person name="Mizutani O."/>
            <person name="Nakasone K."/>
            <person name="Sano M."/>
            <person name="Shiraishi Y."/>
            <person name="Tsukahara M."/>
            <person name="Gomi K."/>
        </authorList>
    </citation>
    <scope>NUCLEOTIDE SEQUENCE [LARGE SCALE GENOMIC DNA]</scope>
    <source>
        <strain evidence="2 3">RIB 2604</strain>
    </source>
</reference>
<organism evidence="2 3">
    <name type="scientific">Aspergillus kawachii</name>
    <name type="common">White koji mold</name>
    <name type="synonym">Aspergillus awamori var. kawachi</name>
    <dbReference type="NCBI Taxonomy" id="1069201"/>
    <lineage>
        <taxon>Eukaryota</taxon>
        <taxon>Fungi</taxon>
        <taxon>Dikarya</taxon>
        <taxon>Ascomycota</taxon>
        <taxon>Pezizomycotina</taxon>
        <taxon>Eurotiomycetes</taxon>
        <taxon>Eurotiomycetidae</taxon>
        <taxon>Eurotiales</taxon>
        <taxon>Aspergillaceae</taxon>
        <taxon>Aspergillus</taxon>
        <taxon>Aspergillus subgen. Circumdati</taxon>
    </lineage>
</organism>
<sequence>MGSDLARRPSEKAPRNCDSSGSEKSNDSSRINGVCNSGLNCKTPPGQFKV</sequence>
<dbReference type="Proteomes" id="UP000075230">
    <property type="component" value="Unassembled WGS sequence"/>
</dbReference>
<dbReference type="EMBL" id="BCWF01000021">
    <property type="protein sequence ID" value="GAT26411.1"/>
    <property type="molecule type" value="Genomic_DNA"/>
</dbReference>
<reference evidence="3" key="2">
    <citation type="submission" date="2016-02" db="EMBL/GenBank/DDBJ databases">
        <title>Genome sequencing of Aspergillus luchuensis NBRC 4314.</title>
        <authorList>
            <person name="Yamada O."/>
        </authorList>
    </citation>
    <scope>NUCLEOTIDE SEQUENCE [LARGE SCALE GENOMIC DNA]</scope>
    <source>
        <strain evidence="3">RIB 2604</strain>
    </source>
</reference>
<accession>A0A146FMT9</accession>
<keyword evidence="2" id="KW-0503">Monooxygenase</keyword>
<dbReference type="GO" id="GO:0004497">
    <property type="term" value="F:monooxygenase activity"/>
    <property type="evidence" value="ECO:0007669"/>
    <property type="project" value="UniProtKB-KW"/>
</dbReference>
<proteinExistence type="predicted"/>
<evidence type="ECO:0000313" key="3">
    <source>
        <dbReference type="Proteomes" id="UP000075230"/>
    </source>
</evidence>
<dbReference type="AlphaFoldDB" id="A0A146FMT9"/>